<dbReference type="AlphaFoldDB" id="A0A4R1NIQ5"/>
<reference evidence="1 2" key="1">
    <citation type="submission" date="2019-02" db="EMBL/GenBank/DDBJ databases">
        <title>Investigation of anaerobic lignin degradation for improved lignocellulosic biofuels.</title>
        <authorList>
            <person name="Deangelis K."/>
        </authorList>
    </citation>
    <scope>NUCLEOTIDE SEQUENCE [LARGE SCALE GENOMIC DNA]</scope>
    <source>
        <strain evidence="1 2">159R</strain>
    </source>
</reference>
<dbReference type="Proteomes" id="UP000294555">
    <property type="component" value="Unassembled WGS sequence"/>
</dbReference>
<organism evidence="1 2">
    <name type="scientific">Sodalis ligni</name>
    <dbReference type="NCBI Taxonomy" id="2697027"/>
    <lineage>
        <taxon>Bacteria</taxon>
        <taxon>Pseudomonadati</taxon>
        <taxon>Pseudomonadota</taxon>
        <taxon>Gammaproteobacteria</taxon>
        <taxon>Enterobacterales</taxon>
        <taxon>Bruguierivoracaceae</taxon>
        <taxon>Sodalis</taxon>
    </lineage>
</organism>
<proteinExistence type="predicted"/>
<comment type="caution">
    <text evidence="1">The sequence shown here is derived from an EMBL/GenBank/DDBJ whole genome shotgun (WGS) entry which is preliminary data.</text>
</comment>
<name>A0A4R1NIQ5_9GAMM</name>
<gene>
    <name evidence="1" type="ORF">EZJ58_2172</name>
</gene>
<protein>
    <submittedName>
        <fullName evidence="1">Uncharacterized protein</fullName>
    </submittedName>
</protein>
<dbReference type="EMBL" id="SJOI01000001">
    <property type="protein sequence ID" value="TCL04070.1"/>
    <property type="molecule type" value="Genomic_DNA"/>
</dbReference>
<evidence type="ECO:0000313" key="1">
    <source>
        <dbReference type="EMBL" id="TCL04070.1"/>
    </source>
</evidence>
<accession>A0A4R1NIQ5</accession>
<evidence type="ECO:0000313" key="2">
    <source>
        <dbReference type="Proteomes" id="UP000294555"/>
    </source>
</evidence>
<keyword evidence="2" id="KW-1185">Reference proteome</keyword>
<sequence>MPIMPRPQRLTLLVQQQNAGAGRNVVSTDELAIQCADELNVSVQEFEVFLACFKLSEFSAHSVVFVAMGV</sequence>